<feature type="binding site" evidence="5">
    <location>
        <position position="27"/>
    </location>
    <ligand>
        <name>Zn(2+)</name>
        <dbReference type="ChEBI" id="CHEBI:29105"/>
        <label>1</label>
    </ligand>
</feature>
<evidence type="ECO:0000256" key="6">
    <source>
        <dbReference type="PIRSR" id="PIRSR005586-2"/>
    </source>
</evidence>
<dbReference type="SMART" id="SM00661">
    <property type="entry name" value="RPOL9"/>
    <property type="match status" value="1"/>
</dbReference>
<dbReference type="Gene3D" id="2.20.25.10">
    <property type="match status" value="1"/>
</dbReference>
<keyword evidence="4 7" id="KW-0240">DNA-directed RNA polymerase</keyword>
<dbReference type="PIRSF" id="PIRSF005586">
    <property type="entry name" value="RNApol_RpoM"/>
    <property type="match status" value="1"/>
</dbReference>
<evidence type="ECO:0000256" key="4">
    <source>
        <dbReference type="PIRNR" id="PIRNR005586"/>
    </source>
</evidence>
<sequence>MLFCPSCANMLLVEKGEPNTRFYCPTCPYIFNIQNKVVTKVPLIRKNIEVDVFGGDDAWLDSQQTDAHCPTCKERRRVYLMEIQVYPIDEPKTTYYKCTICGGRWKHQ</sequence>
<name>D3BBD7_HETP5</name>
<keyword evidence="4" id="KW-0539">Nucleus</keyword>
<comment type="subcellular location">
    <subcellularLocation>
        <location evidence="4">Nucleus</location>
    </subcellularLocation>
</comment>
<keyword evidence="2 6" id="KW-0863">Zinc-finger</keyword>
<feature type="domain" description="TFIIS-type" evidence="8">
    <location>
        <begin position="65"/>
        <end position="106"/>
    </location>
</feature>
<comment type="function">
    <text evidence="4">DNA-dependent RNA polymerase catalyzes the transcription of DNA into RNA using the four ribonucleoside triphosphates as substrates.</text>
</comment>
<feature type="binding site" evidence="5">
    <location>
        <position position="4"/>
    </location>
    <ligand>
        <name>Zn(2+)</name>
        <dbReference type="ChEBI" id="CHEBI:29105"/>
        <label>1</label>
    </ligand>
</feature>
<feature type="zinc finger region" description="C4-type" evidence="6">
    <location>
        <begin position="4"/>
        <end position="27"/>
    </location>
</feature>
<gene>
    <name evidence="9" type="primary">rpc11</name>
    <name evidence="9" type="ORF">PPL_05327</name>
</gene>
<dbReference type="SMART" id="SM00440">
    <property type="entry name" value="ZnF_C2C2"/>
    <property type="match status" value="1"/>
</dbReference>
<evidence type="ECO:0000256" key="5">
    <source>
        <dbReference type="PIRSR" id="PIRSR005586-1"/>
    </source>
</evidence>
<accession>D3BBD7</accession>
<dbReference type="STRING" id="670386.D3BBD7"/>
<protein>
    <recommendedName>
        <fullName evidence="4">DNA-directed RNA polymerase subunit</fullName>
    </recommendedName>
</protein>
<dbReference type="Pfam" id="PF01096">
    <property type="entry name" value="Zn_ribbon_TFIIS"/>
    <property type="match status" value="1"/>
</dbReference>
<feature type="binding site" evidence="5">
    <location>
        <position position="101"/>
    </location>
    <ligand>
        <name>Zn(2+)</name>
        <dbReference type="ChEBI" id="CHEBI:29105"/>
        <label>2</label>
    </ligand>
</feature>
<keyword evidence="1 5" id="KW-0479">Metal-binding</keyword>
<feature type="binding site" evidence="5">
    <location>
        <position position="69"/>
    </location>
    <ligand>
        <name>Zn(2+)</name>
        <dbReference type="ChEBI" id="CHEBI:29105"/>
        <label>2</label>
    </ligand>
</feature>
<dbReference type="GO" id="GO:0008270">
    <property type="term" value="F:zinc ion binding"/>
    <property type="evidence" value="ECO:0007669"/>
    <property type="project" value="UniProtKB-KW"/>
</dbReference>
<evidence type="ECO:0000256" key="7">
    <source>
        <dbReference type="RuleBase" id="RU003474"/>
    </source>
</evidence>
<dbReference type="FunCoup" id="D3BBD7">
    <property type="interactions" value="216"/>
</dbReference>
<dbReference type="AlphaFoldDB" id="D3BBD7"/>
<dbReference type="Proteomes" id="UP000001396">
    <property type="component" value="Unassembled WGS sequence"/>
</dbReference>
<dbReference type="Pfam" id="PF02150">
    <property type="entry name" value="Zn_ribbon_RPB9"/>
    <property type="match status" value="1"/>
</dbReference>
<comment type="caution">
    <text evidence="9">The sequence shown here is derived from an EMBL/GenBank/DDBJ whole genome shotgun (WGS) entry which is preliminary data.</text>
</comment>
<dbReference type="InParanoid" id="D3BBD7"/>
<evidence type="ECO:0000313" key="10">
    <source>
        <dbReference type="Proteomes" id="UP000001396"/>
    </source>
</evidence>
<evidence type="ECO:0000313" key="9">
    <source>
        <dbReference type="EMBL" id="EFA81344.1"/>
    </source>
</evidence>
<evidence type="ECO:0000256" key="3">
    <source>
        <dbReference type="ARBA" id="ARBA00022833"/>
    </source>
</evidence>
<dbReference type="OMA" id="MEFCDEC"/>
<dbReference type="InterPro" id="IPR012164">
    <property type="entry name" value="Rpa12/Rpb9/Rpc10/TFS"/>
</dbReference>
<dbReference type="InterPro" id="IPR001529">
    <property type="entry name" value="Zn_ribbon_RPB9"/>
</dbReference>
<organism evidence="9 10">
    <name type="scientific">Heterostelium pallidum (strain ATCC 26659 / Pp 5 / PN500)</name>
    <name type="common">Cellular slime mold</name>
    <name type="synonym">Polysphondylium pallidum</name>
    <dbReference type="NCBI Taxonomy" id="670386"/>
    <lineage>
        <taxon>Eukaryota</taxon>
        <taxon>Amoebozoa</taxon>
        <taxon>Evosea</taxon>
        <taxon>Eumycetozoa</taxon>
        <taxon>Dictyostelia</taxon>
        <taxon>Acytosteliales</taxon>
        <taxon>Acytosteliaceae</taxon>
        <taxon>Heterostelium</taxon>
    </lineage>
</organism>
<dbReference type="GO" id="GO:0006386">
    <property type="term" value="P:termination of RNA polymerase III transcription"/>
    <property type="evidence" value="ECO:0007669"/>
    <property type="project" value="TreeGrafter"/>
</dbReference>
<dbReference type="GO" id="GO:0003676">
    <property type="term" value="F:nucleic acid binding"/>
    <property type="evidence" value="ECO:0007669"/>
    <property type="project" value="InterPro"/>
</dbReference>
<dbReference type="EMBL" id="ADBJ01000025">
    <property type="protein sequence ID" value="EFA81344.1"/>
    <property type="molecule type" value="Genomic_DNA"/>
</dbReference>
<feature type="binding site" evidence="5">
    <location>
        <position position="98"/>
    </location>
    <ligand>
        <name>Zn(2+)</name>
        <dbReference type="ChEBI" id="CHEBI:29105"/>
        <label>2</label>
    </ligand>
</feature>
<evidence type="ECO:0000256" key="2">
    <source>
        <dbReference type="ARBA" id="ARBA00022771"/>
    </source>
</evidence>
<dbReference type="PROSITE" id="PS51133">
    <property type="entry name" value="ZF_TFIIS_2"/>
    <property type="match status" value="1"/>
</dbReference>
<evidence type="ECO:0000259" key="8">
    <source>
        <dbReference type="PROSITE" id="PS51133"/>
    </source>
</evidence>
<comment type="similarity">
    <text evidence="4 7">Belongs to the archaeal rpoM/eukaryotic RPA12/RPB9/RPC11 RNA polymerase family.</text>
</comment>
<reference evidence="9 10" key="1">
    <citation type="journal article" date="2011" name="Genome Res.">
        <title>Phylogeny-wide analysis of social amoeba genomes highlights ancient origins for complex intercellular communication.</title>
        <authorList>
            <person name="Heidel A.J."/>
            <person name="Lawal H.M."/>
            <person name="Felder M."/>
            <person name="Schilde C."/>
            <person name="Helps N.R."/>
            <person name="Tunggal B."/>
            <person name="Rivero F."/>
            <person name="John U."/>
            <person name="Schleicher M."/>
            <person name="Eichinger L."/>
            <person name="Platzer M."/>
            <person name="Noegel A.A."/>
            <person name="Schaap P."/>
            <person name="Gloeckner G."/>
        </authorList>
    </citation>
    <scope>NUCLEOTIDE SEQUENCE [LARGE SCALE GENOMIC DNA]</scope>
    <source>
        <strain evidence="10">ATCC 26659 / Pp 5 / PN500</strain>
    </source>
</reference>
<keyword evidence="3 5" id="KW-0862">Zinc</keyword>
<proteinExistence type="inferred from homology"/>
<keyword evidence="10" id="KW-1185">Reference proteome</keyword>
<dbReference type="InterPro" id="IPR001222">
    <property type="entry name" value="Znf_TFIIS"/>
</dbReference>
<dbReference type="GO" id="GO:0005666">
    <property type="term" value="C:RNA polymerase III complex"/>
    <property type="evidence" value="ECO:0007669"/>
    <property type="project" value="TreeGrafter"/>
</dbReference>
<evidence type="ECO:0000256" key="1">
    <source>
        <dbReference type="ARBA" id="ARBA00022723"/>
    </source>
</evidence>
<feature type="binding site" evidence="5">
    <location>
        <position position="7"/>
    </location>
    <ligand>
        <name>Zn(2+)</name>
        <dbReference type="ChEBI" id="CHEBI:29105"/>
        <label>1</label>
    </ligand>
</feature>
<dbReference type="GO" id="GO:0003899">
    <property type="term" value="F:DNA-directed RNA polymerase activity"/>
    <property type="evidence" value="ECO:0007669"/>
    <property type="project" value="InterPro"/>
</dbReference>
<dbReference type="PANTHER" id="PTHR11239:SF12">
    <property type="entry name" value="DNA-DIRECTED RNA POLYMERASE III SUBUNIT RPC10"/>
    <property type="match status" value="1"/>
</dbReference>
<keyword evidence="4 7" id="KW-0804">Transcription</keyword>
<dbReference type="SUPFAM" id="SSF57783">
    <property type="entry name" value="Zinc beta-ribbon"/>
    <property type="match status" value="1"/>
</dbReference>
<feature type="binding site" evidence="5">
    <location>
        <position position="24"/>
    </location>
    <ligand>
        <name>Zn(2+)</name>
        <dbReference type="ChEBI" id="CHEBI:29105"/>
        <label>1</label>
    </ligand>
</feature>
<dbReference type="GeneID" id="31360812"/>
<dbReference type="PANTHER" id="PTHR11239">
    <property type="entry name" value="DNA-DIRECTED RNA POLYMERASE"/>
    <property type="match status" value="1"/>
</dbReference>
<feature type="binding site" evidence="5">
    <location>
        <position position="72"/>
    </location>
    <ligand>
        <name>Zn(2+)</name>
        <dbReference type="ChEBI" id="CHEBI:29105"/>
        <label>2</label>
    </ligand>
</feature>
<dbReference type="RefSeq" id="XP_020433462.1">
    <property type="nucleotide sequence ID" value="XM_020576213.1"/>
</dbReference>